<gene>
    <name evidence="3" type="ORF">PSYICH_LOCUS13768</name>
</gene>
<proteinExistence type="predicted"/>
<protein>
    <recommendedName>
        <fullName evidence="2">MADF domain-containing protein</fullName>
    </recommendedName>
</protein>
<name>A0A9P0GL52_9CUCU</name>
<evidence type="ECO:0000259" key="2">
    <source>
        <dbReference type="Pfam" id="PF10545"/>
    </source>
</evidence>
<dbReference type="AlphaFoldDB" id="A0A9P0GL52"/>
<dbReference type="InterPro" id="IPR006578">
    <property type="entry name" value="MADF-dom"/>
</dbReference>
<feature type="domain" description="MADF" evidence="2">
    <location>
        <begin position="5"/>
        <end position="56"/>
    </location>
</feature>
<dbReference type="Proteomes" id="UP001153636">
    <property type="component" value="Chromosome 7"/>
</dbReference>
<organism evidence="3 4">
    <name type="scientific">Psylliodes chrysocephalus</name>
    <dbReference type="NCBI Taxonomy" id="3402493"/>
    <lineage>
        <taxon>Eukaryota</taxon>
        <taxon>Metazoa</taxon>
        <taxon>Ecdysozoa</taxon>
        <taxon>Arthropoda</taxon>
        <taxon>Hexapoda</taxon>
        <taxon>Insecta</taxon>
        <taxon>Pterygota</taxon>
        <taxon>Neoptera</taxon>
        <taxon>Endopterygota</taxon>
        <taxon>Coleoptera</taxon>
        <taxon>Polyphaga</taxon>
        <taxon>Cucujiformia</taxon>
        <taxon>Chrysomeloidea</taxon>
        <taxon>Chrysomelidae</taxon>
        <taxon>Galerucinae</taxon>
        <taxon>Alticini</taxon>
        <taxon>Psylliodes</taxon>
    </lineage>
</organism>
<evidence type="ECO:0000313" key="4">
    <source>
        <dbReference type="Proteomes" id="UP001153636"/>
    </source>
</evidence>
<dbReference type="EMBL" id="OV651819">
    <property type="protein sequence ID" value="CAH1113691.1"/>
    <property type="molecule type" value="Genomic_DNA"/>
</dbReference>
<feature type="region of interest" description="Disordered" evidence="1">
    <location>
        <begin position="91"/>
        <end position="154"/>
    </location>
</feature>
<accession>A0A9P0GL52</accession>
<evidence type="ECO:0000256" key="1">
    <source>
        <dbReference type="SAM" id="MobiDB-lite"/>
    </source>
</evidence>
<keyword evidence="4" id="KW-1185">Reference proteome</keyword>
<sequence length="175" mass="19417">MCILRPNTTVNEIKAKLNSLRTQFNKELARLRNAPSGSGAEAVRISLWCFENLLFLQDQTVATPSVSNLKVNNECTGNEIIQINNDQESMSVLEEESDPENFNSNIKTPTSSKKSTSEHNIDANSSSIYDSCQKRKKADGPIKGKKNNKNKTLNKNINTLGTVNKQVSNCKILSK</sequence>
<dbReference type="OrthoDB" id="9909584at2759"/>
<dbReference type="PANTHER" id="PTHR21505:SF8">
    <property type="entry name" value="DPT-YFP REPRESSOR BY OVEREXPRESSION, ISOFORM D-RELATED"/>
    <property type="match status" value="1"/>
</dbReference>
<evidence type="ECO:0000313" key="3">
    <source>
        <dbReference type="EMBL" id="CAH1113691.1"/>
    </source>
</evidence>
<dbReference type="Pfam" id="PF10545">
    <property type="entry name" value="MADF_DNA_bdg"/>
    <property type="match status" value="1"/>
</dbReference>
<dbReference type="PANTHER" id="PTHR21505">
    <property type="entry name" value="MADF DOMAIN-CONTAINING PROTEIN-RELATED"/>
    <property type="match status" value="1"/>
</dbReference>
<reference evidence="3" key="1">
    <citation type="submission" date="2022-01" db="EMBL/GenBank/DDBJ databases">
        <authorList>
            <person name="King R."/>
        </authorList>
    </citation>
    <scope>NUCLEOTIDE SEQUENCE</scope>
</reference>